<dbReference type="InterPro" id="IPR011990">
    <property type="entry name" value="TPR-like_helical_dom_sf"/>
</dbReference>
<dbReference type="PANTHER" id="PTHR44943:SF8">
    <property type="entry name" value="TPR REPEAT-CONTAINING PROTEIN MJ0263"/>
    <property type="match status" value="1"/>
</dbReference>
<dbReference type="Gene3D" id="1.25.40.10">
    <property type="entry name" value="Tetratricopeptide repeat domain"/>
    <property type="match status" value="1"/>
</dbReference>
<evidence type="ECO:0000256" key="1">
    <source>
        <dbReference type="ARBA" id="ARBA00022737"/>
    </source>
</evidence>
<dbReference type="InterPro" id="IPR051685">
    <property type="entry name" value="Ycf3/AcsC/BcsC/TPR_MFPF"/>
</dbReference>
<dbReference type="PANTHER" id="PTHR44943">
    <property type="entry name" value="CELLULOSE SYNTHASE OPERON PROTEIN C"/>
    <property type="match status" value="1"/>
</dbReference>
<dbReference type="EMBL" id="JAJA02000001">
    <property type="protein sequence ID" value="KWS03245.1"/>
    <property type="molecule type" value="Genomic_DNA"/>
</dbReference>
<keyword evidence="4" id="KW-1185">Reference proteome</keyword>
<accession>A0A120AFM3</accession>
<name>A0A120AFM3_9GAMM</name>
<reference evidence="3 4" key="1">
    <citation type="journal article" date="2014" name="Genome Announc.">
        <title>Draft Genome Sequence of Lysobacter capsici AZ78, a Bacterium Antagonistic to Plant-Pathogenic Oomycetes.</title>
        <authorList>
            <person name="Puopolo G."/>
            <person name="Sonego P."/>
            <person name="Engelen K."/>
            <person name="Pertot I."/>
        </authorList>
    </citation>
    <scope>NUCLEOTIDE SEQUENCE [LARGE SCALE GENOMIC DNA]</scope>
    <source>
        <strain evidence="3 4">AZ78</strain>
    </source>
</reference>
<dbReference type="InterPro" id="IPR019734">
    <property type="entry name" value="TPR_rpt"/>
</dbReference>
<dbReference type="PROSITE" id="PS51257">
    <property type="entry name" value="PROKAR_LIPOPROTEIN"/>
    <property type="match status" value="1"/>
</dbReference>
<dbReference type="AlphaFoldDB" id="A0A120AFM3"/>
<evidence type="ECO:0000313" key="4">
    <source>
        <dbReference type="Proteomes" id="UP000023435"/>
    </source>
</evidence>
<dbReference type="OrthoDB" id="9814042at2"/>
<dbReference type="Proteomes" id="UP000023435">
    <property type="component" value="Unassembled WGS sequence"/>
</dbReference>
<gene>
    <name evidence="3" type="ORF">AZ78_0791</name>
</gene>
<keyword evidence="1" id="KW-0677">Repeat</keyword>
<evidence type="ECO:0000256" key="2">
    <source>
        <dbReference type="ARBA" id="ARBA00022803"/>
    </source>
</evidence>
<proteinExistence type="predicted"/>
<dbReference type="SMART" id="SM00028">
    <property type="entry name" value="TPR"/>
    <property type="match status" value="3"/>
</dbReference>
<dbReference type="InterPro" id="IPR013360">
    <property type="entry name" value="Pilus_4_PilW"/>
</dbReference>
<keyword evidence="2" id="KW-0802">TPR repeat</keyword>
<dbReference type="SUPFAM" id="SSF48452">
    <property type="entry name" value="TPR-like"/>
    <property type="match status" value="1"/>
</dbReference>
<protein>
    <submittedName>
        <fullName evidence="3">Type IV pilus biogenesis protein PilF</fullName>
    </submittedName>
</protein>
<dbReference type="Pfam" id="PF13181">
    <property type="entry name" value="TPR_8"/>
    <property type="match status" value="1"/>
</dbReference>
<dbReference type="RefSeq" id="WP_051546885.1">
    <property type="nucleotide sequence ID" value="NZ_JAJA02000001.1"/>
</dbReference>
<evidence type="ECO:0000313" key="3">
    <source>
        <dbReference type="EMBL" id="KWS03245.1"/>
    </source>
</evidence>
<comment type="caution">
    <text evidence="3">The sequence shown here is derived from an EMBL/GenBank/DDBJ whole genome shotgun (WGS) entry which is preliminary data.</text>
</comment>
<dbReference type="NCBIfam" id="TIGR02521">
    <property type="entry name" value="type_IV_pilW"/>
    <property type="match status" value="1"/>
</dbReference>
<organism evidence="3 4">
    <name type="scientific">Lysobacter capsici AZ78</name>
    <dbReference type="NCBI Taxonomy" id="1444315"/>
    <lineage>
        <taxon>Bacteria</taxon>
        <taxon>Pseudomonadati</taxon>
        <taxon>Pseudomonadota</taxon>
        <taxon>Gammaproteobacteria</taxon>
        <taxon>Lysobacterales</taxon>
        <taxon>Lysobacteraceae</taxon>
        <taxon>Lysobacter</taxon>
    </lineage>
</organism>
<sequence>MRSALTLRKAPARGRVLRLLALLTLIVFATVACNRLSFIRPKMDRKGFKQTAVEYDVGDRRKAPDGAAAAQGRVQSAQRYLEAGDRDKARSELKQALQIDSKSAEAYSLMAVMAEMDGKRAEAGGYYRKAAEYAPDRGAALNNYGVWLCDNNRAAEAMPYFDRTLADPRYGSPAVALANSGACADKLGQNDRADRDLRLALSLDPKSTLALSAMAKRQLRLGNAFEARAFSERRLAIEPISAEALMTASQIEQKLGDTAAAARYVQRMRAEFPDTQGSGIGDGGK</sequence>